<evidence type="ECO:0000313" key="6">
    <source>
        <dbReference type="EMBL" id="MFD0915514.1"/>
    </source>
</evidence>
<sequence length="153" mass="16905">MITLPLKGGCQCGQLRYEINALPQTLYCCHCTECQAQSASAFGTSLRCDGASVKLSGEAKSFRRDKGRSTEVECLFCPYCGSRVLHRRDSSSVDCSIKGGSLDDKHGMEPVGHIWTRSKQGWVELPDETLQFETQPEDGYVELIAAFSKRYGP</sequence>
<dbReference type="RefSeq" id="WP_377211375.1">
    <property type="nucleotide sequence ID" value="NZ_JBHTJV010000003.1"/>
</dbReference>
<name>A0ABW3FCA1_9HYPH</name>
<keyword evidence="4" id="KW-0456">Lyase</keyword>
<proteinExistence type="inferred from homology"/>
<comment type="similarity">
    <text evidence="1">Belongs to the Gfa family.</text>
</comment>
<dbReference type="Gene3D" id="3.90.1590.10">
    <property type="entry name" value="glutathione-dependent formaldehyde- activating enzyme (gfa)"/>
    <property type="match status" value="1"/>
</dbReference>
<keyword evidence="3" id="KW-0862">Zinc</keyword>
<evidence type="ECO:0000259" key="5">
    <source>
        <dbReference type="PROSITE" id="PS51891"/>
    </source>
</evidence>
<dbReference type="Pfam" id="PF04828">
    <property type="entry name" value="GFA"/>
    <property type="match status" value="1"/>
</dbReference>
<evidence type="ECO:0000313" key="7">
    <source>
        <dbReference type="Proteomes" id="UP001597101"/>
    </source>
</evidence>
<feature type="domain" description="CENP-V/GFA" evidence="5">
    <location>
        <begin position="6"/>
        <end position="112"/>
    </location>
</feature>
<organism evidence="6 7">
    <name type="scientific">Pseudahrensia aquimaris</name>
    <dbReference type="NCBI Taxonomy" id="744461"/>
    <lineage>
        <taxon>Bacteria</taxon>
        <taxon>Pseudomonadati</taxon>
        <taxon>Pseudomonadota</taxon>
        <taxon>Alphaproteobacteria</taxon>
        <taxon>Hyphomicrobiales</taxon>
        <taxon>Ahrensiaceae</taxon>
        <taxon>Pseudahrensia</taxon>
    </lineage>
</organism>
<evidence type="ECO:0000256" key="4">
    <source>
        <dbReference type="ARBA" id="ARBA00023239"/>
    </source>
</evidence>
<evidence type="ECO:0000256" key="1">
    <source>
        <dbReference type="ARBA" id="ARBA00005495"/>
    </source>
</evidence>
<reference evidence="7" key="1">
    <citation type="journal article" date="2019" name="Int. J. Syst. Evol. Microbiol.">
        <title>The Global Catalogue of Microorganisms (GCM) 10K type strain sequencing project: providing services to taxonomists for standard genome sequencing and annotation.</title>
        <authorList>
            <consortium name="The Broad Institute Genomics Platform"/>
            <consortium name="The Broad Institute Genome Sequencing Center for Infectious Disease"/>
            <person name="Wu L."/>
            <person name="Ma J."/>
        </authorList>
    </citation>
    <scope>NUCLEOTIDE SEQUENCE [LARGE SCALE GENOMIC DNA]</scope>
    <source>
        <strain evidence="7">CCUG 60023</strain>
    </source>
</reference>
<protein>
    <submittedName>
        <fullName evidence="6">GFA family protein</fullName>
    </submittedName>
</protein>
<keyword evidence="7" id="KW-1185">Reference proteome</keyword>
<dbReference type="PANTHER" id="PTHR33337">
    <property type="entry name" value="GFA DOMAIN-CONTAINING PROTEIN"/>
    <property type="match status" value="1"/>
</dbReference>
<dbReference type="InterPro" id="IPR006913">
    <property type="entry name" value="CENP-V/GFA"/>
</dbReference>
<dbReference type="InterPro" id="IPR011057">
    <property type="entry name" value="Mss4-like_sf"/>
</dbReference>
<dbReference type="EMBL" id="JBHTJV010000003">
    <property type="protein sequence ID" value="MFD0915514.1"/>
    <property type="molecule type" value="Genomic_DNA"/>
</dbReference>
<dbReference type="PANTHER" id="PTHR33337:SF3">
    <property type="entry name" value="CENP-V_GFA DOMAIN-CONTAINING PROTEIN"/>
    <property type="match status" value="1"/>
</dbReference>
<gene>
    <name evidence="6" type="ORF">ACFQ14_03740</name>
</gene>
<keyword evidence="2" id="KW-0479">Metal-binding</keyword>
<accession>A0ABW3FCA1</accession>
<dbReference type="PROSITE" id="PS51891">
    <property type="entry name" value="CENP_V_GFA"/>
    <property type="match status" value="1"/>
</dbReference>
<evidence type="ECO:0000256" key="2">
    <source>
        <dbReference type="ARBA" id="ARBA00022723"/>
    </source>
</evidence>
<evidence type="ECO:0000256" key="3">
    <source>
        <dbReference type="ARBA" id="ARBA00022833"/>
    </source>
</evidence>
<dbReference type="Proteomes" id="UP001597101">
    <property type="component" value="Unassembled WGS sequence"/>
</dbReference>
<comment type="caution">
    <text evidence="6">The sequence shown here is derived from an EMBL/GenBank/DDBJ whole genome shotgun (WGS) entry which is preliminary data.</text>
</comment>
<dbReference type="SUPFAM" id="SSF51316">
    <property type="entry name" value="Mss4-like"/>
    <property type="match status" value="1"/>
</dbReference>